<dbReference type="SUPFAM" id="SSF49373">
    <property type="entry name" value="Invasin/intimin cell-adhesion fragments"/>
    <property type="match status" value="1"/>
</dbReference>
<dbReference type="AlphaFoldDB" id="A0A1W1CBX6"/>
<sequence>MKKTALFSLIAIFVVSIIAGCGSNTKADPVYASPYQFVNASTPIDVDKSDSDYNISVQLVEDGFGFSGQTVKMRPFDSTYGTLLSSVVETDDSGWAYFLYHSPKDLTDLKGQTALMQAVYLNDDNETEAVQDFVLSFSAEAAETEYRMTNQSTPIIVDSNDSAQTIFVYIVDGQNVGVEGETVTTSILDQRFGSISPSSVKTDAAGKASFAYAGPSDITPVIGQQTSITLRYEKGGKTSTARVDIQIVAPQ</sequence>
<accession>A0A1W1CBX6</accession>
<evidence type="ECO:0000313" key="1">
    <source>
        <dbReference type="EMBL" id="SFV63348.1"/>
    </source>
</evidence>
<name>A0A1W1CBX6_9ZZZZ</name>
<organism evidence="1">
    <name type="scientific">hydrothermal vent metagenome</name>
    <dbReference type="NCBI Taxonomy" id="652676"/>
    <lineage>
        <taxon>unclassified sequences</taxon>
        <taxon>metagenomes</taxon>
        <taxon>ecological metagenomes</taxon>
    </lineage>
</organism>
<dbReference type="EMBL" id="FPHC01000067">
    <property type="protein sequence ID" value="SFV63348.1"/>
    <property type="molecule type" value="Genomic_DNA"/>
</dbReference>
<reference evidence="1" key="1">
    <citation type="submission" date="2016-10" db="EMBL/GenBank/DDBJ databases">
        <authorList>
            <person name="de Groot N.N."/>
        </authorList>
    </citation>
    <scope>NUCLEOTIDE SEQUENCE</scope>
</reference>
<evidence type="ECO:0008006" key="2">
    <source>
        <dbReference type="Google" id="ProtNLM"/>
    </source>
</evidence>
<dbReference type="PROSITE" id="PS51257">
    <property type="entry name" value="PROKAR_LIPOPROTEIN"/>
    <property type="match status" value="1"/>
</dbReference>
<dbReference type="InterPro" id="IPR013783">
    <property type="entry name" value="Ig-like_fold"/>
</dbReference>
<proteinExistence type="predicted"/>
<dbReference type="InterPro" id="IPR008964">
    <property type="entry name" value="Invasin/intimin_cell_adhesion"/>
</dbReference>
<protein>
    <recommendedName>
        <fullName evidence="2">Big-1 domain-containing protein</fullName>
    </recommendedName>
</protein>
<dbReference type="Gene3D" id="2.60.40.10">
    <property type="entry name" value="Immunoglobulins"/>
    <property type="match status" value="1"/>
</dbReference>
<gene>
    <name evidence="1" type="ORF">MNB_SV-6-605</name>
</gene>